<protein>
    <submittedName>
        <fullName evidence="2">Uncharacterized protein</fullName>
    </submittedName>
</protein>
<feature type="compositionally biased region" description="Low complexity" evidence="1">
    <location>
        <begin position="59"/>
        <end position="68"/>
    </location>
</feature>
<dbReference type="EMBL" id="GDQN01000976">
    <property type="protein sequence ID" value="JAT90078.1"/>
    <property type="molecule type" value="Transcribed_RNA"/>
</dbReference>
<dbReference type="AlphaFoldDB" id="A0A1E1WSX2"/>
<feature type="non-terminal residue" evidence="2">
    <location>
        <position position="1"/>
    </location>
</feature>
<sequence>KTIVVEVHHTSNTTCAKAHLNFPPPTKKESSADTSSIASSATLSSAIAEEIQRRKLNKKSSNTESNNNVANPVKKASAPKPVDNDKKKQHDALMDEFKKVHRKMFAGQENKAETADKNEKAADAESLDRQPTLPLRK</sequence>
<evidence type="ECO:0000256" key="1">
    <source>
        <dbReference type="SAM" id="MobiDB-lite"/>
    </source>
</evidence>
<feature type="compositionally biased region" description="Low complexity" evidence="1">
    <location>
        <begin position="32"/>
        <end position="48"/>
    </location>
</feature>
<feature type="region of interest" description="Disordered" evidence="1">
    <location>
        <begin position="16"/>
        <end position="137"/>
    </location>
</feature>
<evidence type="ECO:0000313" key="2">
    <source>
        <dbReference type="EMBL" id="JAT90078.1"/>
    </source>
</evidence>
<name>A0A1E1WSX2_PECGO</name>
<proteinExistence type="predicted"/>
<dbReference type="OrthoDB" id="6021951at2759"/>
<feature type="compositionally biased region" description="Basic and acidic residues" evidence="1">
    <location>
        <begin position="110"/>
        <end position="128"/>
    </location>
</feature>
<organism evidence="2">
    <name type="scientific">Pectinophora gossypiella</name>
    <name type="common">Cotton pink bollworm</name>
    <name type="synonym">Depressaria gossypiella</name>
    <dbReference type="NCBI Taxonomy" id="13191"/>
    <lineage>
        <taxon>Eukaryota</taxon>
        <taxon>Metazoa</taxon>
        <taxon>Ecdysozoa</taxon>
        <taxon>Arthropoda</taxon>
        <taxon>Hexapoda</taxon>
        <taxon>Insecta</taxon>
        <taxon>Pterygota</taxon>
        <taxon>Neoptera</taxon>
        <taxon>Endopterygota</taxon>
        <taxon>Lepidoptera</taxon>
        <taxon>Glossata</taxon>
        <taxon>Ditrysia</taxon>
        <taxon>Gelechioidea</taxon>
        <taxon>Gelechiidae</taxon>
        <taxon>Apatetrinae</taxon>
        <taxon>Pectinophora</taxon>
    </lineage>
</organism>
<feature type="compositionally biased region" description="Basic and acidic residues" evidence="1">
    <location>
        <begin position="82"/>
        <end position="98"/>
    </location>
</feature>
<reference evidence="2" key="1">
    <citation type="submission" date="2015-09" db="EMBL/GenBank/DDBJ databases">
        <title>De novo assembly of Pectinophora gossypiella (Pink Bollworm) gut transcriptome.</title>
        <authorList>
            <person name="Tassone E.E."/>
        </authorList>
    </citation>
    <scope>NUCLEOTIDE SEQUENCE</scope>
</reference>
<accession>A0A1E1WSX2</accession>
<feature type="non-terminal residue" evidence="2">
    <location>
        <position position="137"/>
    </location>
</feature>
<gene>
    <name evidence="2" type="ORF">g.4506</name>
</gene>